<evidence type="ECO:0000313" key="3">
    <source>
        <dbReference type="EMBL" id="CAH9116900.1"/>
    </source>
</evidence>
<evidence type="ECO:0000313" key="4">
    <source>
        <dbReference type="Proteomes" id="UP001152523"/>
    </source>
</evidence>
<name>A0AAV0E4F7_9ASTE</name>
<feature type="compositionally biased region" description="Basic and acidic residues" evidence="1">
    <location>
        <begin position="191"/>
        <end position="222"/>
    </location>
</feature>
<feature type="region of interest" description="Disordered" evidence="1">
    <location>
        <begin position="168"/>
        <end position="226"/>
    </location>
</feature>
<protein>
    <recommendedName>
        <fullName evidence="2">BZIP domain-containing protein</fullName>
    </recommendedName>
</protein>
<dbReference type="SUPFAM" id="SSF57959">
    <property type="entry name" value="Leucine zipper domain"/>
    <property type="match status" value="1"/>
</dbReference>
<dbReference type="SMART" id="SM00338">
    <property type="entry name" value="BRLZ"/>
    <property type="match status" value="1"/>
</dbReference>
<dbReference type="GO" id="GO:0003700">
    <property type="term" value="F:DNA-binding transcription factor activity"/>
    <property type="evidence" value="ECO:0007669"/>
    <property type="project" value="InterPro"/>
</dbReference>
<dbReference type="PANTHER" id="PTHR46835">
    <property type="entry name" value="BASIC-LEUCINE ZIPPER (BZIP) TRANSCRIPTION FACTOR FAMILY PROTEIN-RELATED"/>
    <property type="match status" value="1"/>
</dbReference>
<dbReference type="InterPro" id="IPR044759">
    <property type="entry name" value="bZIP_RF2"/>
</dbReference>
<feature type="compositionally biased region" description="Polar residues" evidence="1">
    <location>
        <begin position="168"/>
        <end position="181"/>
    </location>
</feature>
<dbReference type="PANTHER" id="PTHR46835:SF3">
    <property type="entry name" value="BASIC-LEUCINE ZIPPER (BZIP) TRANSCRIPTION FACTOR FAMILY PROTEIN"/>
    <property type="match status" value="1"/>
</dbReference>
<gene>
    <name evidence="3" type="ORF">CEPIT_LOCUS21656</name>
</gene>
<dbReference type="Proteomes" id="UP001152523">
    <property type="component" value="Unassembled WGS sequence"/>
</dbReference>
<feature type="region of interest" description="Disordered" evidence="1">
    <location>
        <begin position="46"/>
        <end position="66"/>
    </location>
</feature>
<proteinExistence type="predicted"/>
<accession>A0AAV0E4F7</accession>
<sequence length="345" mass="38766">MANSKGSLRTGNILCSGKNSLLPPKSPYPSISPSYIEFIPTFLQKGTPKAREGNPHHQRTSSESFLMDEQPSWLDDLLNEPDSPVLKGGHRRSSSDSFASFVNSGYIVQGHDKLRNNMFNVPTVSTEPDLHRDVYGSGILVTRARDIAPNKIGHLSGIPSPRENIALQKSESSNPPQNGERAQSPAIVNRDVLESRPGDMHSSSEKDSSNAKIYDSETDTKRVKQQFAQRSRVRKLQYIAELERIVHSLQAEGSEAFAQLEFMNQQNLILSMENKALKQRLESLAQEQLIKYLEQEVLERERGRLRALCQQQHQAPPQLKKRPYSSHRLSKSVDFGKQIANLSVE</sequence>
<reference evidence="3" key="1">
    <citation type="submission" date="2022-07" db="EMBL/GenBank/DDBJ databases">
        <authorList>
            <person name="Macas J."/>
            <person name="Novak P."/>
            <person name="Neumann P."/>
        </authorList>
    </citation>
    <scope>NUCLEOTIDE SEQUENCE</scope>
</reference>
<dbReference type="EMBL" id="CAMAPF010000314">
    <property type="protein sequence ID" value="CAH9116900.1"/>
    <property type="molecule type" value="Genomic_DNA"/>
</dbReference>
<dbReference type="InterPro" id="IPR044797">
    <property type="entry name" value="At4g06598-like"/>
</dbReference>
<feature type="domain" description="BZIP" evidence="2">
    <location>
        <begin position="217"/>
        <end position="276"/>
    </location>
</feature>
<keyword evidence="4" id="KW-1185">Reference proteome</keyword>
<evidence type="ECO:0000256" key="1">
    <source>
        <dbReference type="SAM" id="MobiDB-lite"/>
    </source>
</evidence>
<organism evidence="3 4">
    <name type="scientific">Cuscuta epithymum</name>
    <dbReference type="NCBI Taxonomy" id="186058"/>
    <lineage>
        <taxon>Eukaryota</taxon>
        <taxon>Viridiplantae</taxon>
        <taxon>Streptophyta</taxon>
        <taxon>Embryophyta</taxon>
        <taxon>Tracheophyta</taxon>
        <taxon>Spermatophyta</taxon>
        <taxon>Magnoliopsida</taxon>
        <taxon>eudicotyledons</taxon>
        <taxon>Gunneridae</taxon>
        <taxon>Pentapetalae</taxon>
        <taxon>asterids</taxon>
        <taxon>lamiids</taxon>
        <taxon>Solanales</taxon>
        <taxon>Convolvulaceae</taxon>
        <taxon>Cuscuteae</taxon>
        <taxon>Cuscuta</taxon>
        <taxon>Cuscuta subgen. Cuscuta</taxon>
    </lineage>
</organism>
<dbReference type="GO" id="GO:0005634">
    <property type="term" value="C:nucleus"/>
    <property type="evidence" value="ECO:0007669"/>
    <property type="project" value="UniProtKB-ARBA"/>
</dbReference>
<evidence type="ECO:0000259" key="2">
    <source>
        <dbReference type="SMART" id="SM00338"/>
    </source>
</evidence>
<dbReference type="InterPro" id="IPR046347">
    <property type="entry name" value="bZIP_sf"/>
</dbReference>
<dbReference type="CDD" id="cd14703">
    <property type="entry name" value="bZIP_plant_RF2"/>
    <property type="match status" value="1"/>
</dbReference>
<comment type="caution">
    <text evidence="3">The sequence shown here is derived from an EMBL/GenBank/DDBJ whole genome shotgun (WGS) entry which is preliminary data.</text>
</comment>
<dbReference type="AlphaFoldDB" id="A0AAV0E4F7"/>
<dbReference type="InterPro" id="IPR004827">
    <property type="entry name" value="bZIP"/>
</dbReference>